<organism evidence="1 2">
    <name type="scientific">Fodinibius salsisoli</name>
    <dbReference type="NCBI Taxonomy" id="2820877"/>
    <lineage>
        <taxon>Bacteria</taxon>
        <taxon>Pseudomonadati</taxon>
        <taxon>Balneolota</taxon>
        <taxon>Balneolia</taxon>
        <taxon>Balneolales</taxon>
        <taxon>Balneolaceae</taxon>
        <taxon>Fodinibius</taxon>
    </lineage>
</organism>
<accession>A0ABT3PQG6</accession>
<sequence length="215" mass="22949">MLDIAGKLTMGTGGEIGNAGADYSITDEGFNVTENASFLERNAYTVGNARGAFWGDGSDIILEARDLSGGDLALRSLGGNINLRSVGSVGENNLYGYNHFERFQQQGDETRTLTNSGEDSLTIDAPIVRLTSVNSGAVLARIDIGTSPNTDRSFSFALVNDSGTDLTVRDQSNASLSGANVITPAHVDREFQDGGRFEVTYILATGNYHINQDRN</sequence>
<keyword evidence="2" id="KW-1185">Reference proteome</keyword>
<name>A0ABT3PQG6_9BACT</name>
<comment type="caution">
    <text evidence="1">The sequence shown here is derived from an EMBL/GenBank/DDBJ whole genome shotgun (WGS) entry which is preliminary data.</text>
</comment>
<reference evidence="1 2" key="1">
    <citation type="submission" date="2021-03" db="EMBL/GenBank/DDBJ databases">
        <title>Aliifodinibius sp. nov., a new bacterium isolated from saline soil.</title>
        <authorList>
            <person name="Galisteo C."/>
            <person name="De La Haba R."/>
            <person name="Sanchez-Porro C."/>
            <person name="Ventosa A."/>
        </authorList>
    </citation>
    <scope>NUCLEOTIDE SEQUENCE [LARGE SCALE GENOMIC DNA]</scope>
    <source>
        <strain evidence="1 2">1BSP15-2V2</strain>
    </source>
</reference>
<dbReference type="RefSeq" id="WP_265766881.1">
    <property type="nucleotide sequence ID" value="NZ_JAGGJA010000010.1"/>
</dbReference>
<evidence type="ECO:0000313" key="1">
    <source>
        <dbReference type="EMBL" id="MCW9708095.1"/>
    </source>
</evidence>
<dbReference type="Proteomes" id="UP001207918">
    <property type="component" value="Unassembled WGS sequence"/>
</dbReference>
<protein>
    <submittedName>
        <fullName evidence="1">Uncharacterized protein</fullName>
    </submittedName>
</protein>
<dbReference type="EMBL" id="JAGGJA010000010">
    <property type="protein sequence ID" value="MCW9708095.1"/>
    <property type="molecule type" value="Genomic_DNA"/>
</dbReference>
<proteinExistence type="predicted"/>
<evidence type="ECO:0000313" key="2">
    <source>
        <dbReference type="Proteomes" id="UP001207918"/>
    </source>
</evidence>
<gene>
    <name evidence="1" type="ORF">J6I44_14610</name>
</gene>